<reference evidence="1" key="1">
    <citation type="journal article" date="2023" name="Mol. Phylogenet. Evol.">
        <title>Genome-scale phylogeny and comparative genomics of the fungal order Sordariales.</title>
        <authorList>
            <person name="Hensen N."/>
            <person name="Bonometti L."/>
            <person name="Westerberg I."/>
            <person name="Brannstrom I.O."/>
            <person name="Guillou S."/>
            <person name="Cros-Aarteil S."/>
            <person name="Calhoun S."/>
            <person name="Haridas S."/>
            <person name="Kuo A."/>
            <person name="Mondo S."/>
            <person name="Pangilinan J."/>
            <person name="Riley R."/>
            <person name="LaButti K."/>
            <person name="Andreopoulos B."/>
            <person name="Lipzen A."/>
            <person name="Chen C."/>
            <person name="Yan M."/>
            <person name="Daum C."/>
            <person name="Ng V."/>
            <person name="Clum A."/>
            <person name="Steindorff A."/>
            <person name="Ohm R.A."/>
            <person name="Martin F."/>
            <person name="Silar P."/>
            <person name="Natvig D.O."/>
            <person name="Lalanne C."/>
            <person name="Gautier V."/>
            <person name="Ament-Velasquez S.L."/>
            <person name="Kruys A."/>
            <person name="Hutchinson M.I."/>
            <person name="Powell A.J."/>
            <person name="Barry K."/>
            <person name="Miller A.N."/>
            <person name="Grigoriev I.V."/>
            <person name="Debuchy R."/>
            <person name="Gladieux P."/>
            <person name="Hiltunen Thoren M."/>
            <person name="Johannesson H."/>
        </authorList>
    </citation>
    <scope>NUCLEOTIDE SEQUENCE</scope>
    <source>
        <strain evidence="1">CBS 731.68</strain>
    </source>
</reference>
<dbReference type="GeneID" id="87832593"/>
<comment type="caution">
    <text evidence="1">The sequence shown here is derived from an EMBL/GenBank/DDBJ whole genome shotgun (WGS) entry which is preliminary data.</text>
</comment>
<dbReference type="Pfam" id="PF20717">
    <property type="entry name" value="DUF6829"/>
    <property type="match status" value="2"/>
</dbReference>
<evidence type="ECO:0000313" key="2">
    <source>
        <dbReference type="Proteomes" id="UP001302602"/>
    </source>
</evidence>
<sequence>MRESFSWMRQRATGVPDDYLEALTTAVVINDLGKNPSLTVYYHLRRGEGVSALNHDAILLKACRQQGAVTENAPARLNVLRRFSESDYDRRAVALHFLEQQLDVSGAAGHMD</sequence>
<dbReference type="AlphaFoldDB" id="A0AAN6YZL0"/>
<proteinExistence type="predicted"/>
<gene>
    <name evidence="1" type="ORF">N657DRAFT_675496</name>
</gene>
<evidence type="ECO:0000313" key="1">
    <source>
        <dbReference type="EMBL" id="KAK4118494.1"/>
    </source>
</evidence>
<dbReference type="RefSeq" id="XP_062642267.1">
    <property type="nucleotide sequence ID" value="XM_062795825.1"/>
</dbReference>
<dbReference type="InterPro" id="IPR049232">
    <property type="entry name" value="DUF6829"/>
</dbReference>
<dbReference type="EMBL" id="MU853266">
    <property type="protein sequence ID" value="KAK4118494.1"/>
    <property type="molecule type" value="Genomic_DNA"/>
</dbReference>
<name>A0AAN6YZL0_9PEZI</name>
<accession>A0AAN6YZL0</accession>
<keyword evidence="2" id="KW-1185">Reference proteome</keyword>
<protein>
    <submittedName>
        <fullName evidence="1">Uncharacterized protein</fullName>
    </submittedName>
</protein>
<dbReference type="Proteomes" id="UP001302602">
    <property type="component" value="Unassembled WGS sequence"/>
</dbReference>
<organism evidence="1 2">
    <name type="scientific">Parathielavia appendiculata</name>
    <dbReference type="NCBI Taxonomy" id="2587402"/>
    <lineage>
        <taxon>Eukaryota</taxon>
        <taxon>Fungi</taxon>
        <taxon>Dikarya</taxon>
        <taxon>Ascomycota</taxon>
        <taxon>Pezizomycotina</taxon>
        <taxon>Sordariomycetes</taxon>
        <taxon>Sordariomycetidae</taxon>
        <taxon>Sordariales</taxon>
        <taxon>Chaetomiaceae</taxon>
        <taxon>Parathielavia</taxon>
    </lineage>
</organism>
<reference evidence="1" key="2">
    <citation type="submission" date="2023-05" db="EMBL/GenBank/DDBJ databases">
        <authorList>
            <consortium name="Lawrence Berkeley National Laboratory"/>
            <person name="Steindorff A."/>
            <person name="Hensen N."/>
            <person name="Bonometti L."/>
            <person name="Westerberg I."/>
            <person name="Brannstrom I.O."/>
            <person name="Guillou S."/>
            <person name="Cros-Aarteil S."/>
            <person name="Calhoun S."/>
            <person name="Haridas S."/>
            <person name="Kuo A."/>
            <person name="Mondo S."/>
            <person name="Pangilinan J."/>
            <person name="Riley R."/>
            <person name="Labutti K."/>
            <person name="Andreopoulos B."/>
            <person name="Lipzen A."/>
            <person name="Chen C."/>
            <person name="Yanf M."/>
            <person name="Daum C."/>
            <person name="Ng V."/>
            <person name="Clum A."/>
            <person name="Ohm R."/>
            <person name="Martin F."/>
            <person name="Silar P."/>
            <person name="Natvig D."/>
            <person name="Lalanne C."/>
            <person name="Gautier V."/>
            <person name="Ament-Velasquez S.L."/>
            <person name="Kruys A."/>
            <person name="Hutchinson M.I."/>
            <person name="Powell A.J."/>
            <person name="Barry K."/>
            <person name="Miller A.N."/>
            <person name="Grigoriev I.V."/>
            <person name="Debuchy R."/>
            <person name="Gladieux P."/>
            <person name="Thoren M.H."/>
            <person name="Johannesson H."/>
        </authorList>
    </citation>
    <scope>NUCLEOTIDE SEQUENCE</scope>
    <source>
        <strain evidence="1">CBS 731.68</strain>
    </source>
</reference>